<evidence type="ECO:0000256" key="1">
    <source>
        <dbReference type="SAM" id="Phobius"/>
    </source>
</evidence>
<dbReference type="Proteomes" id="UP000663586">
    <property type="component" value="Chromosome"/>
</dbReference>
<feature type="transmembrane region" description="Helical" evidence="1">
    <location>
        <begin position="67"/>
        <end position="85"/>
    </location>
</feature>
<dbReference type="EMBL" id="CP064786">
    <property type="protein sequence ID" value="QSG01293.1"/>
    <property type="molecule type" value="Genomic_DNA"/>
</dbReference>
<dbReference type="RefSeq" id="WP_375139665.1">
    <property type="nucleotide sequence ID" value="NZ_CP064786.1"/>
</dbReference>
<dbReference type="Pfam" id="PF24287">
    <property type="entry name" value="DUF7475"/>
    <property type="match status" value="1"/>
</dbReference>
<keyword evidence="3" id="KW-1185">Reference proteome</keyword>
<sequence length="120" mass="12923">MDRSLALDSLTPLHWLGIAMALVSALVHLVLGVGFFPHYMGVLFLLATGGFVGAVVLVLLDYRRTVVYLVGIPFTLSQIVGWYVVNQPDSVSALGAADIADKVAQVVLIAVLVVLYRRES</sequence>
<name>A0A897MQM2_9EURY</name>
<keyword evidence="1" id="KW-0812">Transmembrane</keyword>
<keyword evidence="1" id="KW-1133">Transmembrane helix</keyword>
<dbReference type="KEGG" id="hara:AArcS_0053"/>
<protein>
    <submittedName>
        <fullName evidence="2">Putative membrane protein</fullName>
    </submittedName>
</protein>
<dbReference type="AlphaFoldDB" id="A0A897MQM2"/>
<dbReference type="InterPro" id="IPR055898">
    <property type="entry name" value="DUF7475"/>
</dbReference>
<accession>A0A897MQM2</accession>
<keyword evidence="1" id="KW-0472">Membrane</keyword>
<feature type="transmembrane region" description="Helical" evidence="1">
    <location>
        <begin position="42"/>
        <end position="60"/>
    </location>
</feature>
<evidence type="ECO:0000313" key="2">
    <source>
        <dbReference type="EMBL" id="QSG01293.1"/>
    </source>
</evidence>
<gene>
    <name evidence="2" type="ORF">AArcS_0053</name>
</gene>
<reference evidence="2" key="1">
    <citation type="submission" date="2020-11" db="EMBL/GenBank/DDBJ databases">
        <title>Carbohydrate-dependent, anaerobic sulfur respiration: A novel catabolism in halophilic archaea.</title>
        <authorList>
            <person name="Sorokin D.Y."/>
            <person name="Messina E."/>
            <person name="Smedile F."/>
            <person name="La Cono V."/>
            <person name="Hallsworth J.E."/>
            <person name="Yakimov M.M."/>
        </authorList>
    </citation>
    <scope>NUCLEOTIDE SEQUENCE</scope>
    <source>
        <strain evidence="2">AArc-S</strain>
    </source>
</reference>
<dbReference type="GeneID" id="70683440"/>
<proteinExistence type="predicted"/>
<feature type="transmembrane region" description="Helical" evidence="1">
    <location>
        <begin position="12"/>
        <end position="36"/>
    </location>
</feature>
<organism evidence="2 3">
    <name type="scientific">Natranaeroarchaeum sulfidigenes</name>
    <dbReference type="NCBI Taxonomy" id="2784880"/>
    <lineage>
        <taxon>Archaea</taxon>
        <taxon>Methanobacteriati</taxon>
        <taxon>Methanobacteriota</taxon>
        <taxon>Stenosarchaea group</taxon>
        <taxon>Halobacteria</taxon>
        <taxon>Halobacteriales</taxon>
        <taxon>Natronoarchaeaceae</taxon>
        <taxon>Natranaeroarchaeum</taxon>
    </lineage>
</organism>
<feature type="transmembrane region" description="Helical" evidence="1">
    <location>
        <begin position="91"/>
        <end position="116"/>
    </location>
</feature>
<evidence type="ECO:0000313" key="3">
    <source>
        <dbReference type="Proteomes" id="UP000663586"/>
    </source>
</evidence>